<evidence type="ECO:0000313" key="2">
    <source>
        <dbReference type="EMBL" id="CDW29834.1"/>
    </source>
</evidence>
<reference evidence="2" key="1">
    <citation type="submission" date="2014-05" db="EMBL/GenBank/DDBJ databases">
        <authorList>
            <person name="Chronopoulou M."/>
        </authorList>
    </citation>
    <scope>NUCLEOTIDE SEQUENCE</scope>
    <source>
        <tissue evidence="2">Whole organism</tissue>
    </source>
</reference>
<organism evidence="2">
    <name type="scientific">Lepeophtheirus salmonis</name>
    <name type="common">Salmon louse</name>
    <name type="synonym">Caligus salmonis</name>
    <dbReference type="NCBI Taxonomy" id="72036"/>
    <lineage>
        <taxon>Eukaryota</taxon>
        <taxon>Metazoa</taxon>
        <taxon>Ecdysozoa</taxon>
        <taxon>Arthropoda</taxon>
        <taxon>Crustacea</taxon>
        <taxon>Multicrustacea</taxon>
        <taxon>Hexanauplia</taxon>
        <taxon>Copepoda</taxon>
        <taxon>Siphonostomatoida</taxon>
        <taxon>Caligidae</taxon>
        <taxon>Lepeophtheirus</taxon>
    </lineage>
</organism>
<dbReference type="AlphaFoldDB" id="A0A0K2TV10"/>
<sequence>MFLLFTNKSITLYFLFIVCCLSRINGNGALNCDGRLDAANYFGSKLLINKGLNDASKDEVMKRFIQRRRVLQESATIPGEWKLDRSTRRTVGGEHFLWKTRLGKRRI</sequence>
<protein>
    <submittedName>
        <fullName evidence="2">Uncharacterized protein</fullName>
    </submittedName>
</protein>
<evidence type="ECO:0000256" key="1">
    <source>
        <dbReference type="SAM" id="SignalP"/>
    </source>
</evidence>
<proteinExistence type="predicted"/>
<feature type="chain" id="PRO_5005488132" evidence="1">
    <location>
        <begin position="27"/>
        <end position="107"/>
    </location>
</feature>
<keyword evidence="1" id="KW-0732">Signal</keyword>
<dbReference type="EMBL" id="HACA01012473">
    <property type="protein sequence ID" value="CDW29834.1"/>
    <property type="molecule type" value="Transcribed_RNA"/>
</dbReference>
<feature type="signal peptide" evidence="1">
    <location>
        <begin position="1"/>
        <end position="26"/>
    </location>
</feature>
<accession>A0A0K2TV10</accession>
<name>A0A0K2TV10_LEPSM</name>